<evidence type="ECO:0000256" key="1">
    <source>
        <dbReference type="SAM" id="MobiDB-lite"/>
    </source>
</evidence>
<keyword evidence="3" id="KW-1185">Reference proteome</keyword>
<protein>
    <submittedName>
        <fullName evidence="2">Uncharacterized protein</fullName>
    </submittedName>
</protein>
<dbReference type="Proteomes" id="UP000828390">
    <property type="component" value="Unassembled WGS sequence"/>
</dbReference>
<evidence type="ECO:0000313" key="3">
    <source>
        <dbReference type="Proteomes" id="UP000828390"/>
    </source>
</evidence>
<evidence type="ECO:0000313" key="2">
    <source>
        <dbReference type="EMBL" id="KAH3879783.1"/>
    </source>
</evidence>
<reference evidence="2" key="2">
    <citation type="submission" date="2020-11" db="EMBL/GenBank/DDBJ databases">
        <authorList>
            <person name="McCartney M.A."/>
            <person name="Auch B."/>
            <person name="Kono T."/>
            <person name="Mallez S."/>
            <person name="Becker A."/>
            <person name="Gohl D.M."/>
            <person name="Silverstein K.A.T."/>
            <person name="Koren S."/>
            <person name="Bechman K.B."/>
            <person name="Herman A."/>
            <person name="Abrahante J.E."/>
            <person name="Garbe J."/>
        </authorList>
    </citation>
    <scope>NUCLEOTIDE SEQUENCE</scope>
    <source>
        <strain evidence="2">Duluth1</strain>
        <tissue evidence="2">Whole animal</tissue>
    </source>
</reference>
<name>A0A9D4MM83_DREPO</name>
<accession>A0A9D4MM83</accession>
<gene>
    <name evidence="2" type="ORF">DPMN_003689</name>
</gene>
<dbReference type="AlphaFoldDB" id="A0A9D4MM83"/>
<feature type="region of interest" description="Disordered" evidence="1">
    <location>
        <begin position="1"/>
        <end position="21"/>
    </location>
</feature>
<sequence length="108" mass="12103">MENTTRRGPYGKRTLEHDHADTSSKVSKMFVNVDDVAPRDVVSDNDLPREVVSDNDLIGIGAYNEEDCITLPTTSMSPWSALQDEHDVNHVPTDDLCVSFNITLYHVQ</sequence>
<reference evidence="2" key="1">
    <citation type="journal article" date="2019" name="bioRxiv">
        <title>The Genome of the Zebra Mussel, Dreissena polymorpha: A Resource for Invasive Species Research.</title>
        <authorList>
            <person name="McCartney M.A."/>
            <person name="Auch B."/>
            <person name="Kono T."/>
            <person name="Mallez S."/>
            <person name="Zhang Y."/>
            <person name="Obille A."/>
            <person name="Becker A."/>
            <person name="Abrahante J.E."/>
            <person name="Garbe J."/>
            <person name="Badalamenti J.P."/>
            <person name="Herman A."/>
            <person name="Mangelson H."/>
            <person name="Liachko I."/>
            <person name="Sullivan S."/>
            <person name="Sone E.D."/>
            <person name="Koren S."/>
            <person name="Silverstein K.A.T."/>
            <person name="Beckman K.B."/>
            <person name="Gohl D.M."/>
        </authorList>
    </citation>
    <scope>NUCLEOTIDE SEQUENCE</scope>
    <source>
        <strain evidence="2">Duluth1</strain>
        <tissue evidence="2">Whole animal</tissue>
    </source>
</reference>
<dbReference type="EMBL" id="JAIWYP010000001">
    <property type="protein sequence ID" value="KAH3879783.1"/>
    <property type="molecule type" value="Genomic_DNA"/>
</dbReference>
<organism evidence="2 3">
    <name type="scientific">Dreissena polymorpha</name>
    <name type="common">Zebra mussel</name>
    <name type="synonym">Mytilus polymorpha</name>
    <dbReference type="NCBI Taxonomy" id="45954"/>
    <lineage>
        <taxon>Eukaryota</taxon>
        <taxon>Metazoa</taxon>
        <taxon>Spiralia</taxon>
        <taxon>Lophotrochozoa</taxon>
        <taxon>Mollusca</taxon>
        <taxon>Bivalvia</taxon>
        <taxon>Autobranchia</taxon>
        <taxon>Heteroconchia</taxon>
        <taxon>Euheterodonta</taxon>
        <taxon>Imparidentia</taxon>
        <taxon>Neoheterodontei</taxon>
        <taxon>Myida</taxon>
        <taxon>Dreissenoidea</taxon>
        <taxon>Dreissenidae</taxon>
        <taxon>Dreissena</taxon>
    </lineage>
</organism>
<comment type="caution">
    <text evidence="2">The sequence shown here is derived from an EMBL/GenBank/DDBJ whole genome shotgun (WGS) entry which is preliminary data.</text>
</comment>
<proteinExistence type="predicted"/>